<dbReference type="InterPro" id="IPR019564">
    <property type="entry name" value="Sam37/metaxin_N"/>
</dbReference>
<dbReference type="OMA" id="PMWYNTP"/>
<feature type="domain" description="Tom37 C-terminal" evidence="2">
    <location>
        <begin position="163"/>
        <end position="301"/>
    </location>
</feature>
<dbReference type="AlphaFoldDB" id="I2H835"/>
<accession>I2H835</accession>
<reference evidence="3 4" key="1">
    <citation type="journal article" date="2011" name="Proc. Natl. Acad. Sci. U.S.A.">
        <title>Evolutionary erosion of yeast sex chromosomes by mating-type switching accidents.</title>
        <authorList>
            <person name="Gordon J.L."/>
            <person name="Armisen D."/>
            <person name="Proux-Wera E."/>
            <person name="Oheigeartaigh S.S."/>
            <person name="Byrne K.P."/>
            <person name="Wolfe K.H."/>
        </authorList>
    </citation>
    <scope>NUCLEOTIDE SEQUENCE [LARGE SCALE GENOMIC DNA]</scope>
    <source>
        <strain evidence="4">ATCC 34711 / CBS 6284 / DSM 70876 / NBRC 10599 / NRRL Y-10934 / UCD 77-7</strain>
    </source>
</reference>
<dbReference type="GO" id="GO:0015914">
    <property type="term" value="P:phospholipid transport"/>
    <property type="evidence" value="ECO:0007669"/>
    <property type="project" value="EnsemblFungi"/>
</dbReference>
<feature type="domain" description="Mitochondrial outer membrane transport complex Sam37/metaxin N-terminal" evidence="1">
    <location>
        <begin position="20"/>
        <end position="140"/>
    </location>
</feature>
<evidence type="ECO:0000259" key="2">
    <source>
        <dbReference type="Pfam" id="PF11801"/>
    </source>
</evidence>
<dbReference type="STRING" id="1071380.I2H835"/>
<organism evidence="3 4">
    <name type="scientific">Henningerozyma blattae (strain ATCC 34711 / CBS 6284 / DSM 70876 / NBRC 10599 / NRRL Y-10934 / UCD 77-7)</name>
    <name type="common">Yeast</name>
    <name type="synonym">Tetrapisispora blattae</name>
    <dbReference type="NCBI Taxonomy" id="1071380"/>
    <lineage>
        <taxon>Eukaryota</taxon>
        <taxon>Fungi</taxon>
        <taxon>Dikarya</taxon>
        <taxon>Ascomycota</taxon>
        <taxon>Saccharomycotina</taxon>
        <taxon>Saccharomycetes</taxon>
        <taxon>Saccharomycetales</taxon>
        <taxon>Saccharomycetaceae</taxon>
        <taxon>Henningerozyma</taxon>
    </lineage>
</organism>
<evidence type="ECO:0000259" key="1">
    <source>
        <dbReference type="Pfam" id="PF10568"/>
    </source>
</evidence>
<keyword evidence="4" id="KW-1185">Reference proteome</keyword>
<evidence type="ECO:0000313" key="4">
    <source>
        <dbReference type="Proteomes" id="UP000002866"/>
    </source>
</evidence>
<dbReference type="KEGG" id="tbl:TBLA_0H02530"/>
<evidence type="ECO:0000313" key="3">
    <source>
        <dbReference type="EMBL" id="CCH62537.1"/>
    </source>
</evidence>
<dbReference type="GO" id="GO:0030150">
    <property type="term" value="P:protein import into mitochondrial matrix"/>
    <property type="evidence" value="ECO:0007669"/>
    <property type="project" value="EnsemblFungi"/>
</dbReference>
<protein>
    <recommendedName>
        <fullName evidence="5">Mitochondrial outer membrane transport complex Sam37/metaxin N-terminal domain-containing protein</fullName>
    </recommendedName>
</protein>
<dbReference type="eggNOG" id="KOG3028">
    <property type="taxonomic scope" value="Eukaryota"/>
</dbReference>
<dbReference type="GO" id="GO:0001401">
    <property type="term" value="C:SAM complex"/>
    <property type="evidence" value="ECO:0007669"/>
    <property type="project" value="EnsemblFungi"/>
</dbReference>
<name>I2H835_HENB6</name>
<dbReference type="GO" id="GO:0045040">
    <property type="term" value="P:protein insertion into mitochondrial outer membrane"/>
    <property type="evidence" value="ECO:0007669"/>
    <property type="project" value="EnsemblFungi"/>
</dbReference>
<dbReference type="InParanoid" id="I2H835"/>
<dbReference type="RefSeq" id="XP_004182056.1">
    <property type="nucleotide sequence ID" value="XM_004182008.1"/>
</dbReference>
<dbReference type="FunCoup" id="I2H835">
    <property type="interactions" value="41"/>
</dbReference>
<dbReference type="HOGENOM" id="CLU_069449_0_0_1"/>
<dbReference type="InterPro" id="IPR031317">
    <property type="entry name" value="Tom37_C"/>
</dbReference>
<proteinExistence type="predicted"/>
<dbReference type="Pfam" id="PF11801">
    <property type="entry name" value="Tom37_C"/>
    <property type="match status" value="1"/>
</dbReference>
<dbReference type="Pfam" id="PF10568">
    <property type="entry name" value="Tom37"/>
    <property type="match status" value="1"/>
</dbReference>
<dbReference type="GeneID" id="14497694"/>
<dbReference type="OrthoDB" id="5835136at2759"/>
<sequence>MITIYLWGHGNRPELISVDSIAIYWYLQTLTERNDIEIVFANNTDLSFTRTLPLLKDDIENIDLVGYGNIIEYLMLKTKDNDNTLSMNELLLVQYLNNKMDLIVKYFLYLNHQNYKEYTRIIFTQLLYWPMWYNTPRKYKVETRVCCEDTFALLKIREDTNCDADDSDDGDLPPGLIQSKTFKMNQDKRKKSKHQLRESSNQLQMTHILKDILNEYQAMRKIVPGESIPVDLYYLAHLYILVQLPDHNDTSQIIQQYHYQDYCTLDKYIQTFSSTKSTITIREPHFTELGNVAMSLYRRVPYL</sequence>
<gene>
    <name evidence="3" type="primary">TBLA0H02530</name>
    <name evidence="3" type="ORF">TBLA_0H02530</name>
</gene>
<dbReference type="EMBL" id="HE806323">
    <property type="protein sequence ID" value="CCH62537.1"/>
    <property type="molecule type" value="Genomic_DNA"/>
</dbReference>
<dbReference type="Proteomes" id="UP000002866">
    <property type="component" value="Chromosome 8"/>
</dbReference>
<dbReference type="GO" id="GO:0070096">
    <property type="term" value="P:mitochondrial outer membrane translocase complex assembly"/>
    <property type="evidence" value="ECO:0007669"/>
    <property type="project" value="EnsemblFungi"/>
</dbReference>
<evidence type="ECO:0008006" key="5">
    <source>
        <dbReference type="Google" id="ProtNLM"/>
    </source>
</evidence>